<evidence type="ECO:0000256" key="1">
    <source>
        <dbReference type="SAM" id="Phobius"/>
    </source>
</evidence>
<protein>
    <submittedName>
        <fullName evidence="2">Uncharacterized protein</fullName>
    </submittedName>
</protein>
<sequence length="193" mass="21954">MFKRLAGVDLFLGLQNQNFIKRYDRYISGPPFDLVSLSVLIMLIWLARPDFLADIAPPLGVAITLLPKYNYELQWLAEQHPDQVNLYTCLSFFLILITAIKTISFSSYIAISRLGRGITTKKYEDILLKSSLIILLFFSLLFFIPLPIYNTGAQSRVVGNVYILTAINIYLSTMLCGMISAIFLLTKRLKTQD</sequence>
<dbReference type="AlphaFoldDB" id="A0AAJ1AF12"/>
<proteinExistence type="predicted"/>
<evidence type="ECO:0000313" key="2">
    <source>
        <dbReference type="EMBL" id="MBY5632639.1"/>
    </source>
</evidence>
<gene>
    <name evidence="2" type="ORF">HFO42_31915</name>
</gene>
<comment type="caution">
    <text evidence="2">The sequence shown here is derived from an EMBL/GenBank/DDBJ whole genome shotgun (WGS) entry which is preliminary data.</text>
</comment>
<feature type="transmembrane region" description="Helical" evidence="1">
    <location>
        <begin position="26"/>
        <end position="47"/>
    </location>
</feature>
<organism evidence="2 3">
    <name type="scientific">Rhizobium leguminosarum</name>
    <dbReference type="NCBI Taxonomy" id="384"/>
    <lineage>
        <taxon>Bacteria</taxon>
        <taxon>Pseudomonadati</taxon>
        <taxon>Pseudomonadota</taxon>
        <taxon>Alphaproteobacteria</taxon>
        <taxon>Hyphomicrobiales</taxon>
        <taxon>Rhizobiaceae</taxon>
        <taxon>Rhizobium/Agrobacterium group</taxon>
        <taxon>Rhizobium</taxon>
    </lineage>
</organism>
<evidence type="ECO:0000313" key="3">
    <source>
        <dbReference type="Proteomes" id="UP000825699"/>
    </source>
</evidence>
<feature type="transmembrane region" description="Helical" evidence="1">
    <location>
        <begin position="132"/>
        <end position="149"/>
    </location>
</feature>
<keyword evidence="1" id="KW-0812">Transmembrane</keyword>
<dbReference type="Proteomes" id="UP000825699">
    <property type="component" value="Unassembled WGS sequence"/>
</dbReference>
<feature type="transmembrane region" description="Helical" evidence="1">
    <location>
        <begin position="161"/>
        <end position="185"/>
    </location>
</feature>
<feature type="transmembrane region" description="Helical" evidence="1">
    <location>
        <begin position="84"/>
        <end position="111"/>
    </location>
</feature>
<dbReference type="EMBL" id="JAAXEP010000022">
    <property type="protein sequence ID" value="MBY5632639.1"/>
    <property type="molecule type" value="Genomic_DNA"/>
</dbReference>
<dbReference type="RefSeq" id="WP_222262063.1">
    <property type="nucleotide sequence ID" value="NZ_JAAXEB010000016.1"/>
</dbReference>
<keyword evidence="1" id="KW-0472">Membrane</keyword>
<name>A0AAJ1AF12_RHILE</name>
<accession>A0AAJ1AF12</accession>
<keyword evidence="1" id="KW-1133">Transmembrane helix</keyword>
<reference evidence="2" key="1">
    <citation type="submission" date="2020-04" db="EMBL/GenBank/DDBJ databases">
        <title>Global-level population genomics supports evidence of horizontal gene transfer on evolution of Rhizobia in Lentils.</title>
        <authorList>
            <person name="Gai Y."/>
            <person name="Cook D."/>
            <person name="Riely B."/>
        </authorList>
    </citation>
    <scope>NUCLEOTIDE SEQUENCE</scope>
    <source>
        <strain evidence="2">Derici101B</strain>
    </source>
</reference>